<evidence type="ECO:0000256" key="1">
    <source>
        <dbReference type="SAM" id="MobiDB-lite"/>
    </source>
</evidence>
<reference evidence="2" key="1">
    <citation type="submission" date="2023-07" db="EMBL/GenBank/DDBJ databases">
        <title>draft genome sequence of fig (Ficus carica).</title>
        <authorList>
            <person name="Takahashi T."/>
            <person name="Nishimura K."/>
        </authorList>
    </citation>
    <scope>NUCLEOTIDE SEQUENCE</scope>
</reference>
<evidence type="ECO:0000313" key="3">
    <source>
        <dbReference type="Proteomes" id="UP001187192"/>
    </source>
</evidence>
<evidence type="ECO:0000313" key="2">
    <source>
        <dbReference type="EMBL" id="GMN61751.1"/>
    </source>
</evidence>
<feature type="region of interest" description="Disordered" evidence="1">
    <location>
        <begin position="123"/>
        <end position="145"/>
    </location>
</feature>
<gene>
    <name evidence="2" type="ORF">TIFTF001_030853</name>
</gene>
<dbReference type="AlphaFoldDB" id="A0AA88DU64"/>
<accession>A0AA88DU64</accession>
<organism evidence="2 3">
    <name type="scientific">Ficus carica</name>
    <name type="common">Common fig</name>
    <dbReference type="NCBI Taxonomy" id="3494"/>
    <lineage>
        <taxon>Eukaryota</taxon>
        <taxon>Viridiplantae</taxon>
        <taxon>Streptophyta</taxon>
        <taxon>Embryophyta</taxon>
        <taxon>Tracheophyta</taxon>
        <taxon>Spermatophyta</taxon>
        <taxon>Magnoliopsida</taxon>
        <taxon>eudicotyledons</taxon>
        <taxon>Gunneridae</taxon>
        <taxon>Pentapetalae</taxon>
        <taxon>rosids</taxon>
        <taxon>fabids</taxon>
        <taxon>Rosales</taxon>
        <taxon>Moraceae</taxon>
        <taxon>Ficeae</taxon>
        <taxon>Ficus</taxon>
    </lineage>
</organism>
<feature type="compositionally biased region" description="Polar residues" evidence="1">
    <location>
        <begin position="134"/>
        <end position="145"/>
    </location>
</feature>
<dbReference type="Proteomes" id="UP001187192">
    <property type="component" value="Unassembled WGS sequence"/>
</dbReference>
<name>A0AA88DU64_FICCA</name>
<dbReference type="EMBL" id="BTGU01000117">
    <property type="protein sequence ID" value="GMN61751.1"/>
    <property type="molecule type" value="Genomic_DNA"/>
</dbReference>
<sequence length="145" mass="16735">MNAAPMIFQKRHDQREKIRWWWEYSKPKKKQRGLLHQLGHSMIIINLAMASIKDHDHHHFNIGVVAQDPAVICLAALLFTLCSHFSQAMVGGHEKQMVEKEAANFMSANFMLSWGDRYGARNEQHQPHQHQHVTDGSFSNGLVRN</sequence>
<keyword evidence="3" id="KW-1185">Reference proteome</keyword>
<proteinExistence type="predicted"/>
<protein>
    <submittedName>
        <fullName evidence="2">Uncharacterized protein</fullName>
    </submittedName>
</protein>
<comment type="caution">
    <text evidence="2">The sequence shown here is derived from an EMBL/GenBank/DDBJ whole genome shotgun (WGS) entry which is preliminary data.</text>
</comment>